<dbReference type="Gene3D" id="3.40.50.720">
    <property type="entry name" value="NAD(P)-binding Rossmann-like Domain"/>
    <property type="match status" value="1"/>
</dbReference>
<proteinExistence type="predicted"/>
<dbReference type="InterPro" id="IPR005097">
    <property type="entry name" value="Sacchrp_dh_NADP-bd"/>
</dbReference>
<dbReference type="Pfam" id="PF16653">
    <property type="entry name" value="Sacchrp_dh_C"/>
    <property type="match status" value="1"/>
</dbReference>
<dbReference type="Gene3D" id="3.30.360.30">
    <property type="entry name" value="homospermidine synthase like"/>
    <property type="match status" value="1"/>
</dbReference>
<evidence type="ECO:0000313" key="4">
    <source>
        <dbReference type="Proteomes" id="UP000198706"/>
    </source>
</evidence>
<dbReference type="Pfam" id="PF03435">
    <property type="entry name" value="Sacchrp_dh_NADP"/>
    <property type="match status" value="1"/>
</dbReference>
<dbReference type="InterPro" id="IPR023181">
    <property type="entry name" value="Homospermid_syn-like_C"/>
</dbReference>
<keyword evidence="4" id="KW-1185">Reference proteome</keyword>
<gene>
    <name evidence="3" type="ORF">SAMN05216186_12149</name>
</gene>
<evidence type="ECO:0000259" key="2">
    <source>
        <dbReference type="Pfam" id="PF16653"/>
    </source>
</evidence>
<feature type="domain" description="Saccharopine dehydrogenase NADP binding" evidence="1">
    <location>
        <begin position="15"/>
        <end position="153"/>
    </location>
</feature>
<protein>
    <submittedName>
        <fullName evidence="3">Homospermidine synthase</fullName>
    </submittedName>
</protein>
<accession>A0A1G9K517</accession>
<feature type="domain" description="Saccharopine dehydrogenase-like C-terminal" evidence="2">
    <location>
        <begin position="157"/>
        <end position="437"/>
    </location>
</feature>
<dbReference type="Proteomes" id="UP000198706">
    <property type="component" value="Unassembled WGS sequence"/>
</dbReference>
<dbReference type="AlphaFoldDB" id="A0A1G9K517"/>
<evidence type="ECO:0000313" key="3">
    <source>
        <dbReference type="EMBL" id="SDL44742.1"/>
    </source>
</evidence>
<sequence length="472" mass="52600">MNETGKTQRFHGRLLMVGLGSIGQGVLPLLLRHIDLHPEQILIVSADDDGEQVAREYQVEHLTLGLTRDNYAEVLKPRLRAGDFLLNLSVDVSSVALIELCRACGALYLDTCIEPWAGGYTDSRLPLAARSNYALREAVLDLRRQSSGGPTAIITHGANPGLVSHLVKQALLNIADDLGQPQAAPTRREDWARLAQRLGIRTIHIAERDTQCARQPKAMGEFVNTWSVAGFVGEACQPAELSWGSHERHFPTDAHRHDSGSQAAIYLERPGADTRVRSWTPLAGPQLGFLVTHSESISIADYFTLGEGAQPEYRPTVHYAYHPCDDAVLSLHELAGRNWHLQERQRILEEDIADGRDELGVLLMGHGRRSYWYGSRLSIAEARALCPHNSATSLQVTAAVMAGVIWAMRHPDRGILEPDELPYATLLDLCRPYLGEVVGVYSDWTPLQNRDHLFEEDLDRTDPWQFKNFRVV</sequence>
<name>A0A1G9K517_9PSED</name>
<dbReference type="InterPro" id="IPR032095">
    <property type="entry name" value="Sacchrp_dh-like_C"/>
</dbReference>
<dbReference type="STRING" id="137658.SAMN05216186_12149"/>
<dbReference type="RefSeq" id="WP_084338773.1">
    <property type="nucleotide sequence ID" value="NZ_FNFD01000021.1"/>
</dbReference>
<dbReference type="EMBL" id="FNFD01000021">
    <property type="protein sequence ID" value="SDL44742.1"/>
    <property type="molecule type" value="Genomic_DNA"/>
</dbReference>
<reference evidence="3 4" key="1">
    <citation type="submission" date="2016-10" db="EMBL/GenBank/DDBJ databases">
        <authorList>
            <person name="de Groot N.N."/>
        </authorList>
    </citation>
    <scope>NUCLEOTIDE SEQUENCE [LARGE SCALE GENOMIC DNA]</scope>
    <source>
        <strain evidence="3 4">JCM 21544</strain>
    </source>
</reference>
<evidence type="ECO:0000259" key="1">
    <source>
        <dbReference type="Pfam" id="PF03435"/>
    </source>
</evidence>
<organism evidence="3 4">
    <name type="scientific">Pseudomonas indica</name>
    <dbReference type="NCBI Taxonomy" id="137658"/>
    <lineage>
        <taxon>Bacteria</taxon>
        <taxon>Pseudomonadati</taxon>
        <taxon>Pseudomonadota</taxon>
        <taxon>Gammaproteobacteria</taxon>
        <taxon>Pseudomonadales</taxon>
        <taxon>Pseudomonadaceae</taxon>
        <taxon>Pseudomonas</taxon>
    </lineage>
</organism>